<feature type="transmembrane region" description="Helical" evidence="12">
    <location>
        <begin position="101"/>
        <end position="123"/>
    </location>
</feature>
<reference evidence="13" key="1">
    <citation type="journal article" date="2020" name="Fungal Divers.">
        <title>Resolving the Mortierellaceae phylogeny through synthesis of multi-gene phylogenetics and phylogenomics.</title>
        <authorList>
            <person name="Vandepol N."/>
            <person name="Liber J."/>
            <person name="Desiro A."/>
            <person name="Na H."/>
            <person name="Kennedy M."/>
            <person name="Barry K."/>
            <person name="Grigoriev I.V."/>
            <person name="Miller A.N."/>
            <person name="O'Donnell K."/>
            <person name="Stajich J.E."/>
            <person name="Bonito G."/>
        </authorList>
    </citation>
    <scope>NUCLEOTIDE SEQUENCE</scope>
    <source>
        <strain evidence="13">BC1065</strain>
    </source>
</reference>
<feature type="transmembrane region" description="Helical" evidence="12">
    <location>
        <begin position="143"/>
        <end position="166"/>
    </location>
</feature>
<dbReference type="OrthoDB" id="46189at2759"/>
<organism evidence="13 14">
    <name type="scientific">Actinomortierella ambigua</name>
    <dbReference type="NCBI Taxonomy" id="1343610"/>
    <lineage>
        <taxon>Eukaryota</taxon>
        <taxon>Fungi</taxon>
        <taxon>Fungi incertae sedis</taxon>
        <taxon>Mucoromycota</taxon>
        <taxon>Mortierellomycotina</taxon>
        <taxon>Mortierellomycetes</taxon>
        <taxon>Mortierellales</taxon>
        <taxon>Mortierellaceae</taxon>
        <taxon>Actinomortierella</taxon>
    </lineage>
</organism>
<dbReference type="GO" id="GO:0006891">
    <property type="term" value="P:intra-Golgi vesicle-mediated transport"/>
    <property type="evidence" value="ECO:0007669"/>
    <property type="project" value="InterPro"/>
</dbReference>
<feature type="region of interest" description="Disordered" evidence="11">
    <location>
        <begin position="445"/>
        <end position="497"/>
    </location>
</feature>
<dbReference type="Proteomes" id="UP000807716">
    <property type="component" value="Unassembled WGS sequence"/>
</dbReference>
<dbReference type="Pfam" id="PF08700">
    <property type="entry name" value="VPS51_Exo84_N"/>
    <property type="match status" value="1"/>
</dbReference>
<feature type="compositionally biased region" description="Acidic residues" evidence="11">
    <location>
        <begin position="1348"/>
        <end position="1373"/>
    </location>
</feature>
<name>A0A9P6QKJ6_9FUNG</name>
<dbReference type="GO" id="GO:0055085">
    <property type="term" value="P:transmembrane transport"/>
    <property type="evidence" value="ECO:0007669"/>
    <property type="project" value="InterPro"/>
</dbReference>
<evidence type="ECO:0000256" key="3">
    <source>
        <dbReference type="ARBA" id="ARBA00006653"/>
    </source>
</evidence>
<dbReference type="InterPro" id="IPR033370">
    <property type="entry name" value="COG1"/>
</dbReference>
<dbReference type="PANTHER" id="PTHR31658">
    <property type="entry name" value="CONSERVED OLIGOMERIC GOLGI COMPLEX SUBUNIT 1"/>
    <property type="match status" value="1"/>
</dbReference>
<feature type="transmembrane region" description="Helical" evidence="12">
    <location>
        <begin position="530"/>
        <end position="555"/>
    </location>
</feature>
<accession>A0A9P6QKJ6</accession>
<keyword evidence="5" id="KW-0813">Transport</keyword>
<evidence type="ECO:0000256" key="5">
    <source>
        <dbReference type="ARBA" id="ARBA00022448"/>
    </source>
</evidence>
<feature type="region of interest" description="Disordered" evidence="11">
    <location>
        <begin position="1294"/>
        <end position="1392"/>
    </location>
</feature>
<comment type="caution">
    <text evidence="13">The sequence shown here is derived from an EMBL/GenBank/DDBJ whole genome shotgun (WGS) entry which is preliminary data.</text>
</comment>
<feature type="region of interest" description="Disordered" evidence="11">
    <location>
        <begin position="1487"/>
        <end position="1515"/>
    </location>
</feature>
<evidence type="ECO:0000256" key="4">
    <source>
        <dbReference type="ARBA" id="ARBA00020978"/>
    </source>
</evidence>
<feature type="transmembrane region" description="Helical" evidence="12">
    <location>
        <begin position="68"/>
        <end position="89"/>
    </location>
</feature>
<feature type="transmembrane region" description="Helical" evidence="12">
    <location>
        <begin position="419"/>
        <end position="439"/>
    </location>
</feature>
<evidence type="ECO:0000256" key="6">
    <source>
        <dbReference type="ARBA" id="ARBA00022692"/>
    </source>
</evidence>
<evidence type="ECO:0000256" key="2">
    <source>
        <dbReference type="ARBA" id="ARBA00004395"/>
    </source>
</evidence>
<evidence type="ECO:0000256" key="8">
    <source>
        <dbReference type="ARBA" id="ARBA00022989"/>
    </source>
</evidence>
<evidence type="ECO:0000256" key="11">
    <source>
        <dbReference type="SAM" id="MobiDB-lite"/>
    </source>
</evidence>
<dbReference type="InterPro" id="IPR004776">
    <property type="entry name" value="Mem_transp_PIN-like"/>
</dbReference>
<dbReference type="PANTHER" id="PTHR31658:SF0">
    <property type="entry name" value="CONSERVED OLIGOMERIC GOLGI COMPLEX SUBUNIT 1"/>
    <property type="match status" value="1"/>
</dbReference>
<comment type="subcellular location">
    <subcellularLocation>
        <location evidence="2">Golgi apparatus membrane</location>
        <topology evidence="2">Peripheral membrane protein</topology>
    </subcellularLocation>
    <subcellularLocation>
        <location evidence="1">Membrane</location>
        <topology evidence="1">Multi-pass membrane protein</topology>
    </subcellularLocation>
</comment>
<dbReference type="GO" id="GO:0015031">
    <property type="term" value="P:protein transport"/>
    <property type="evidence" value="ECO:0007669"/>
    <property type="project" value="UniProtKB-KW"/>
</dbReference>
<evidence type="ECO:0000256" key="9">
    <source>
        <dbReference type="ARBA" id="ARBA00023034"/>
    </source>
</evidence>
<feature type="transmembrane region" description="Helical" evidence="12">
    <location>
        <begin position="36"/>
        <end position="56"/>
    </location>
</feature>
<feature type="transmembrane region" description="Helical" evidence="12">
    <location>
        <begin position="12"/>
        <end position="29"/>
    </location>
</feature>
<evidence type="ECO:0000256" key="12">
    <source>
        <dbReference type="SAM" id="Phobius"/>
    </source>
</evidence>
<evidence type="ECO:0000313" key="14">
    <source>
        <dbReference type="Proteomes" id="UP000807716"/>
    </source>
</evidence>
<keyword evidence="6 12" id="KW-0812">Transmembrane</keyword>
<dbReference type="Pfam" id="PF03547">
    <property type="entry name" value="Mem_trans"/>
    <property type="match status" value="1"/>
</dbReference>
<sequence>MPLVGALESVAQLALVLGFGGLLASFGYLNPSTQIALYRLTQVFLTPVLIYFSIAFTSFRLEDVLAHWHLALYFLTLVPLVTLASWAVVRLASFSRVDCQWIAASILFQDSTCLPLTVVQALANSVMGLHLLLQGPSDTRQGVLARGVGYVAMYSLVLSILQSIFYNTPALSLVSPPFRRPHFARPPHPHPDASSAPTLAPPSTIDASSIYPLDESRQDPGPSSSESSSRHRQLFEMEVEETMDGFPPNEPWVLYDDDADNEGEGDDDGDEDPSVRATHSSPLPPPPRRPSFRRNHSLSSSSFTWFSTSRRRRQEHQQRQQGRLFTFRRRSGHGRDRLSPRTRRLLEAVDRYLDQVWRAVSGVSRVLMARLVVPLVQVFTAPVLAAILALVVGVVPALQQYIMEPTTAFHRFVVNPLEESGACAIPFILLGAGAKLYALNQERRDMQTRRATTTTTAVGVQEGSRSEEASGQNNRSIRSNNNGTLSNSALPGPLSTEGPRQILVRERLLGATGLSRRLQAMPKSLRWSQLTPMMCVLLLRNVILPLLCLGWTLLWRRLFTTPLTSDPMWCNVMVLGTMTPLVPEVVEGLPRVKRILLVRHQEGRGGTQQQQEEEGGGNDVEDIVAQEQQSRDSQRTKVMTMMANDHQVSSAQDAEDLFIKLSVPDLNVYERKIRTDIEKKKQELRTMVGERYRDLIGAADRIVRMRETALQVQSNMAKMRESCDVHALKRRVAAKTATTTTSLSSLSEDGDAGHGEIVDGTKKAFYSSAAQIKLLVDAPEQIWRNMENHNYLTASRLYLISQAIHQNLRPDEDEMDEQKKRVMESFPVVGRQWDAVRHFRAQILNKSKQRLREETLSDQVVIETLSAIMLLDHVTMEGLFALLLKQRQQAIRDILQHKGQKDIGAQLVQAIQTFKATLFHIEAAFRATGADHPSRLERHLHHLEKTFSSPTEDVGTGALSALPFTTSNAASAEASATFSTHPLTGSSGGSNGVGSTMTVTATTQAMIPSLYPTTPNIHLLVRYLPESVQTLRPKMALEVPFPQDKMHGLLQGWVDETLSMFADEFERLLQRVSTTKGLVRIRRAVWDAIRQDELELVKKKQQQQHQRVNLKKVASSSLSWDHVCQSLLSKSLSLWETVLRSGFRKAFQDTIVFSLEELSKQPQTILRARLAELDSAESPDRDVGRFVWHERQANSAGHAALMSATTNNTPPNAAQKKMAAAAPSLSASAAAANANILTTATGPLAARIRECVSGWTPMVADMGRLFETHLLDVRLDQEAVLVLCQRDVYGRRRRTGSRFQAQRRLEESSASWRRSSSLASSSAAAGGRSKPEPNDTKSERGSDSDSSSSDEDEYGDLFQDEDDSDDDNQEDDKDNSNNGDDKGSVSHVRPRRWAESGGEGLFGVVADHAALLAFYQARSMECVEVYRASLTKLVQEALQKPEGARHTLTAMDRAMAIGRLASCLAALAPFFRQVLLPPAVEQQQQQLFLQQQQQQPPQPQPQQRRYGGATREGNKAKVADEYAQRMAQGFREVYLAAHQAWIEHMGWLFNKRLEEAYLYDRLTCASVWSSDLVTLSWEPMVSASSTTTAAAASPLSPASAGRASFEVLSPTTSSSNSTNNSNAAAGRTLLPFHASTKLMMVLEGVVQEMHRVGAGSMRPELVQRLTTQLVTVAYGALDRFLNIVVAAEGGGIEDRKTRASKNKQGQGDGDPVITLTEKGALQLLFDIKYLQLCFHANAGLDDNVARLVASVQDRVNQHIDPINLEVFEGPIDKNVDQQYQRTWTMLGLLAQLNKKPVQSARKKVETGAHHVLAMAPLSTRFTLLPIGQKMSSGRIV</sequence>
<feature type="compositionally biased region" description="Polar residues" evidence="11">
    <location>
        <begin position="469"/>
        <end position="489"/>
    </location>
</feature>
<feature type="transmembrane region" description="Helical" evidence="12">
    <location>
        <begin position="371"/>
        <end position="399"/>
    </location>
</feature>
<keyword evidence="10 12" id="KW-0472">Membrane</keyword>
<feature type="compositionally biased region" description="Acidic residues" evidence="11">
    <location>
        <begin position="255"/>
        <end position="272"/>
    </location>
</feature>
<feature type="compositionally biased region" description="Low complexity" evidence="11">
    <location>
        <begin position="1308"/>
        <end position="1328"/>
    </location>
</feature>
<dbReference type="GO" id="GO:0000139">
    <property type="term" value="C:Golgi membrane"/>
    <property type="evidence" value="ECO:0007669"/>
    <property type="project" value="UniProtKB-SubCell"/>
</dbReference>
<gene>
    <name evidence="13" type="primary">COG1</name>
    <name evidence="13" type="ORF">DFQ27_003197</name>
</gene>
<feature type="compositionally biased region" description="Basic and acidic residues" evidence="11">
    <location>
        <begin position="1329"/>
        <end position="1343"/>
    </location>
</feature>
<comment type="similarity">
    <text evidence="3">Belongs to the COG1 family.</text>
</comment>
<keyword evidence="9" id="KW-0333">Golgi apparatus</keyword>
<evidence type="ECO:0000256" key="1">
    <source>
        <dbReference type="ARBA" id="ARBA00004141"/>
    </source>
</evidence>
<keyword evidence="8 12" id="KW-1133">Transmembrane helix</keyword>
<feature type="compositionally biased region" description="Low complexity" evidence="11">
    <location>
        <begin position="297"/>
        <end position="308"/>
    </location>
</feature>
<protein>
    <recommendedName>
        <fullName evidence="4">Conserved oligomeric Golgi complex subunit 1</fullName>
    </recommendedName>
</protein>
<feature type="region of interest" description="Disordered" evidence="11">
    <location>
        <begin position="182"/>
        <end position="338"/>
    </location>
</feature>
<proteinExistence type="inferred from homology"/>
<evidence type="ECO:0000256" key="10">
    <source>
        <dbReference type="ARBA" id="ARBA00023136"/>
    </source>
</evidence>
<keyword evidence="7" id="KW-0653">Protein transport</keyword>
<dbReference type="EMBL" id="JAAAJB010000023">
    <property type="protein sequence ID" value="KAG0269510.1"/>
    <property type="molecule type" value="Genomic_DNA"/>
</dbReference>
<keyword evidence="14" id="KW-1185">Reference proteome</keyword>
<dbReference type="GO" id="GO:0017119">
    <property type="term" value="C:Golgi transport complex"/>
    <property type="evidence" value="ECO:0007669"/>
    <property type="project" value="InterPro"/>
</dbReference>
<evidence type="ECO:0000313" key="13">
    <source>
        <dbReference type="EMBL" id="KAG0269510.1"/>
    </source>
</evidence>
<evidence type="ECO:0000256" key="7">
    <source>
        <dbReference type="ARBA" id="ARBA00022927"/>
    </source>
</evidence>